<evidence type="ECO:0000313" key="2">
    <source>
        <dbReference type="EMBL" id="CAH2315097.1"/>
    </source>
</evidence>
<proteinExistence type="predicted"/>
<reference evidence="2" key="1">
    <citation type="submission" date="2022-03" db="EMBL/GenBank/DDBJ databases">
        <authorList>
            <person name="Alioto T."/>
            <person name="Alioto T."/>
            <person name="Gomez Garrido J."/>
        </authorList>
    </citation>
    <scope>NUCLEOTIDE SEQUENCE</scope>
</reference>
<feature type="coiled-coil region" evidence="1">
    <location>
        <begin position="42"/>
        <end position="69"/>
    </location>
</feature>
<accession>A0AAD1WNE1</accession>
<keyword evidence="1" id="KW-0175">Coiled coil</keyword>
<dbReference type="Proteomes" id="UP001295444">
    <property type="component" value="Chromosome 09"/>
</dbReference>
<dbReference type="EMBL" id="OW240920">
    <property type="protein sequence ID" value="CAH2315097.1"/>
    <property type="molecule type" value="Genomic_DNA"/>
</dbReference>
<dbReference type="AlphaFoldDB" id="A0AAD1WNE1"/>
<gene>
    <name evidence="2" type="ORF">PECUL_23A029196</name>
</gene>
<sequence length="70" mass="8088">MMAEFSENIQANLRTQIHTLSTEFRKQLHEVGQRTSQVEKKMDKFAEAHNSLADKLQEMEAALKLADIKE</sequence>
<evidence type="ECO:0000256" key="1">
    <source>
        <dbReference type="SAM" id="Coils"/>
    </source>
</evidence>
<organism evidence="2 3">
    <name type="scientific">Pelobates cultripes</name>
    <name type="common">Western spadefoot toad</name>
    <dbReference type="NCBI Taxonomy" id="61616"/>
    <lineage>
        <taxon>Eukaryota</taxon>
        <taxon>Metazoa</taxon>
        <taxon>Chordata</taxon>
        <taxon>Craniata</taxon>
        <taxon>Vertebrata</taxon>
        <taxon>Euteleostomi</taxon>
        <taxon>Amphibia</taxon>
        <taxon>Batrachia</taxon>
        <taxon>Anura</taxon>
        <taxon>Pelobatoidea</taxon>
        <taxon>Pelobatidae</taxon>
        <taxon>Pelobates</taxon>
    </lineage>
</organism>
<keyword evidence="3" id="KW-1185">Reference proteome</keyword>
<evidence type="ECO:0000313" key="3">
    <source>
        <dbReference type="Proteomes" id="UP001295444"/>
    </source>
</evidence>
<protein>
    <submittedName>
        <fullName evidence="2">Uncharacterized protein</fullName>
    </submittedName>
</protein>
<name>A0AAD1WNE1_PELCU</name>